<dbReference type="InterPro" id="IPR036768">
    <property type="entry name" value="PolIII_chi_sf"/>
</dbReference>
<dbReference type="PANTHER" id="PTHR38767">
    <property type="entry name" value="DNA POLYMERASE III SUBUNIT CHI"/>
    <property type="match status" value="1"/>
</dbReference>
<dbReference type="STRING" id="415747.SAMN03097708_00971"/>
<dbReference type="PANTHER" id="PTHR38767:SF1">
    <property type="entry name" value="DNA POLYMERASE III SUBUNIT CHI"/>
    <property type="match status" value="1"/>
</dbReference>
<dbReference type="GO" id="GO:0003887">
    <property type="term" value="F:DNA-directed DNA polymerase activity"/>
    <property type="evidence" value="ECO:0007669"/>
    <property type="project" value="InterPro"/>
</dbReference>
<evidence type="ECO:0000313" key="1">
    <source>
        <dbReference type="EMBL" id="SCZ54445.1"/>
    </source>
</evidence>
<reference evidence="1 2" key="1">
    <citation type="submission" date="2016-10" db="EMBL/GenBank/DDBJ databases">
        <authorList>
            <person name="de Groot N.N."/>
        </authorList>
    </citation>
    <scope>NUCLEOTIDE SEQUENCE [LARGE SCALE GENOMIC DNA]</scope>
    <source>
        <strain evidence="1 2">HLD2</strain>
    </source>
</reference>
<dbReference type="InterPro" id="IPR007459">
    <property type="entry name" value="DNA_pol3_chi"/>
</dbReference>
<dbReference type="EMBL" id="FMWD01000003">
    <property type="protein sequence ID" value="SCZ54445.1"/>
    <property type="molecule type" value="Genomic_DNA"/>
</dbReference>
<dbReference type="GO" id="GO:0032298">
    <property type="term" value="P:positive regulation of DNA-templated DNA replication initiation"/>
    <property type="evidence" value="ECO:0007669"/>
    <property type="project" value="TreeGrafter"/>
</dbReference>
<keyword evidence="2" id="KW-1185">Reference proteome</keyword>
<dbReference type="Proteomes" id="UP000199648">
    <property type="component" value="Unassembled WGS sequence"/>
</dbReference>
<sequence>MTRIDFYILKASSAGEREMFACRLTEKAFEQGHSIYIHVADETAVARLDELLWTFRADSFLPHERLDVPDADIDTPIHIGFGEEPGPHDDVLINLADDVPLFFSRFRRVAEVIGGDEAHRNAGRERYRFYRDRGYPLEAHNL</sequence>
<accession>A0A1G5PXS6</accession>
<dbReference type="SUPFAM" id="SSF102400">
    <property type="entry name" value="DNA polymerase III chi subunit"/>
    <property type="match status" value="1"/>
</dbReference>
<dbReference type="OrthoDB" id="5297568at2"/>
<dbReference type="GO" id="GO:0006260">
    <property type="term" value="P:DNA replication"/>
    <property type="evidence" value="ECO:0007669"/>
    <property type="project" value="InterPro"/>
</dbReference>
<dbReference type="RefSeq" id="WP_092993302.1">
    <property type="nucleotide sequence ID" value="NZ_FMWD01000003.1"/>
</dbReference>
<gene>
    <name evidence="1" type="ORF">SAMN03097708_00971</name>
</gene>
<protein>
    <submittedName>
        <fullName evidence="1">DNA polymerase III, chi subunit</fullName>
    </submittedName>
</protein>
<name>A0A1G5PXS6_9GAMM</name>
<dbReference type="Gene3D" id="3.40.50.10110">
    <property type="entry name" value="DNA polymerase III subunit chi"/>
    <property type="match status" value="1"/>
</dbReference>
<dbReference type="AlphaFoldDB" id="A0A1G5PXS6"/>
<dbReference type="Pfam" id="PF04364">
    <property type="entry name" value="DNA_pol3_chi"/>
    <property type="match status" value="1"/>
</dbReference>
<organism evidence="1 2">
    <name type="scientific">Thiohalomonas denitrificans</name>
    <dbReference type="NCBI Taxonomy" id="415747"/>
    <lineage>
        <taxon>Bacteria</taxon>
        <taxon>Pseudomonadati</taxon>
        <taxon>Pseudomonadota</taxon>
        <taxon>Gammaproteobacteria</taxon>
        <taxon>Thiohalomonadales</taxon>
        <taxon>Thiohalomonadaceae</taxon>
        <taxon>Thiohalomonas</taxon>
    </lineage>
</organism>
<dbReference type="GO" id="GO:0003677">
    <property type="term" value="F:DNA binding"/>
    <property type="evidence" value="ECO:0007669"/>
    <property type="project" value="InterPro"/>
</dbReference>
<evidence type="ECO:0000313" key="2">
    <source>
        <dbReference type="Proteomes" id="UP000199648"/>
    </source>
</evidence>
<proteinExistence type="predicted"/>